<protein>
    <recommendedName>
        <fullName evidence="1">DUF7708 domain-containing protein</fullName>
    </recommendedName>
</protein>
<comment type="caution">
    <text evidence="2">The sequence shown here is derived from an EMBL/GenBank/DDBJ whole genome shotgun (WGS) entry which is preliminary data.</text>
</comment>
<keyword evidence="3" id="KW-1185">Reference proteome</keyword>
<accession>A0A8H3VYB4</accession>
<dbReference type="Pfam" id="PF24809">
    <property type="entry name" value="DUF7708"/>
    <property type="match status" value="1"/>
</dbReference>
<dbReference type="Proteomes" id="UP000434172">
    <property type="component" value="Unassembled WGS sequence"/>
</dbReference>
<sequence length="492" mass="55023">MAFIEKIGTHQDALEAWIGLLPMGDYGSSICGVFKLAIGAAGQYIKVEEDVFQALSDIPDIMETTRRYVEIYWKRRNNRFEKRVFNLYRACLRALHHVMKFFSDSKFRKALEVIGKQGAYKTELTASLGEMRRCAELIKAEGQICQAEESHEGFLSSGRTEVVVNRLLNLLETHPLLQMRPADLRKTLLEPKVGPYDLANVDHAVSDTEETENQRLAIMQQKQEEAKALKEYLFRKLEFDGEMVSRDISTCLQLGYQLSWKGKTRASLMMGDDMLRSLLRDSHSSGSLLVNGHEDTASANVIPPLSLVAAELSRLSGDAGADTSAVFVLNFFCDEHSPSPLLPAWQNSAVGMIASLICQLVNLMTKKGLETDLSFLNGKKMGKIERFDLATLAKLFKKLVKQLPAGGMVLCIVDEISVYETEMLQAETEFLLAELVGLASKKAHDQVAFKLLVTCRGRAFGVARHFLEHTLDLPEDVDVDDSAEWKISTFMA</sequence>
<name>A0A8H3VYB4_9PEZI</name>
<dbReference type="AlphaFoldDB" id="A0A8H3VYB4"/>
<evidence type="ECO:0000259" key="1">
    <source>
        <dbReference type="Pfam" id="PF24809"/>
    </source>
</evidence>
<gene>
    <name evidence="2" type="ORF">GQ607_015087</name>
</gene>
<dbReference type="EMBL" id="WOWK01000125">
    <property type="protein sequence ID" value="KAF0317668.1"/>
    <property type="molecule type" value="Genomic_DNA"/>
</dbReference>
<evidence type="ECO:0000313" key="3">
    <source>
        <dbReference type="Proteomes" id="UP000434172"/>
    </source>
</evidence>
<evidence type="ECO:0000313" key="2">
    <source>
        <dbReference type="EMBL" id="KAF0317668.1"/>
    </source>
</evidence>
<dbReference type="PANTHER" id="PTHR40619:SF3">
    <property type="entry name" value="FUNGAL STAND N-TERMINAL GOODBYE DOMAIN-CONTAINING PROTEIN"/>
    <property type="match status" value="1"/>
</dbReference>
<reference evidence="2 3" key="1">
    <citation type="submission" date="2019-12" db="EMBL/GenBank/DDBJ databases">
        <title>A genome sequence resource for the geographically widespread anthracnose pathogen Colletotrichum asianum.</title>
        <authorList>
            <person name="Meng Y."/>
        </authorList>
    </citation>
    <scope>NUCLEOTIDE SEQUENCE [LARGE SCALE GENOMIC DNA]</scope>
    <source>
        <strain evidence="2 3">ICMP 18580</strain>
    </source>
</reference>
<proteinExistence type="predicted"/>
<dbReference type="PANTHER" id="PTHR40619">
    <property type="entry name" value="FUNGAL STAND N-TERMINAL GOODBYE DOMAIN-CONTAINING PROTEIN"/>
    <property type="match status" value="1"/>
</dbReference>
<organism evidence="2 3">
    <name type="scientific">Colletotrichum asianum</name>
    <dbReference type="NCBI Taxonomy" id="702518"/>
    <lineage>
        <taxon>Eukaryota</taxon>
        <taxon>Fungi</taxon>
        <taxon>Dikarya</taxon>
        <taxon>Ascomycota</taxon>
        <taxon>Pezizomycotina</taxon>
        <taxon>Sordariomycetes</taxon>
        <taxon>Hypocreomycetidae</taxon>
        <taxon>Glomerellales</taxon>
        <taxon>Glomerellaceae</taxon>
        <taxon>Colletotrichum</taxon>
        <taxon>Colletotrichum gloeosporioides species complex</taxon>
    </lineage>
</organism>
<dbReference type="InterPro" id="IPR056125">
    <property type="entry name" value="DUF7708"/>
</dbReference>
<dbReference type="OrthoDB" id="5419927at2759"/>
<feature type="domain" description="DUF7708" evidence="1">
    <location>
        <begin position="25"/>
        <end position="146"/>
    </location>
</feature>